<evidence type="ECO:0000256" key="1">
    <source>
        <dbReference type="ARBA" id="ARBA00004196"/>
    </source>
</evidence>
<keyword evidence="4" id="KW-0677">Repeat</keyword>
<feature type="transmembrane region" description="Helical" evidence="7">
    <location>
        <begin position="369"/>
        <end position="388"/>
    </location>
</feature>
<evidence type="ECO:0000259" key="8">
    <source>
        <dbReference type="PROSITE" id="PS51379"/>
    </source>
</evidence>
<dbReference type="PANTHER" id="PTHR43545">
    <property type="entry name" value="FORMATE DEHYDROGENASE, NITRATE-INDUCIBLE, IRON-SULFUR SUBUNIT"/>
    <property type="match status" value="1"/>
</dbReference>
<protein>
    <recommendedName>
        <fullName evidence="8">4Fe-4S ferredoxin-type domain-containing protein</fullName>
    </recommendedName>
</protein>
<feature type="domain" description="4Fe-4S ferredoxin-type" evidence="8">
    <location>
        <begin position="172"/>
        <end position="201"/>
    </location>
</feature>
<dbReference type="SUPFAM" id="SSF54862">
    <property type="entry name" value="4Fe-4S ferredoxins"/>
    <property type="match status" value="1"/>
</dbReference>
<keyword evidence="6" id="KW-0411">Iron-sulfur</keyword>
<feature type="transmembrane region" description="Helical" evidence="7">
    <location>
        <begin position="476"/>
        <end position="495"/>
    </location>
</feature>
<keyword evidence="2" id="KW-0004">4Fe-4S</keyword>
<dbReference type="PANTHER" id="PTHR43545:SF6">
    <property type="entry name" value="FORMATE DEHYDROGENASE, NITRATE-INDUCIBLE, IRON-SULFUR SUBUNIT"/>
    <property type="match status" value="1"/>
</dbReference>
<evidence type="ECO:0000256" key="7">
    <source>
        <dbReference type="SAM" id="Phobius"/>
    </source>
</evidence>
<dbReference type="EMBL" id="WTPX01000087">
    <property type="protein sequence ID" value="NNJ26617.1"/>
    <property type="molecule type" value="Genomic_DNA"/>
</dbReference>
<feature type="transmembrane region" description="Helical" evidence="7">
    <location>
        <begin position="294"/>
        <end position="314"/>
    </location>
</feature>
<comment type="subcellular location">
    <subcellularLocation>
        <location evidence="1">Cell envelope</location>
    </subcellularLocation>
</comment>
<dbReference type="Pfam" id="PF13247">
    <property type="entry name" value="Fer4_11"/>
    <property type="match status" value="1"/>
</dbReference>
<evidence type="ECO:0000256" key="3">
    <source>
        <dbReference type="ARBA" id="ARBA00022723"/>
    </source>
</evidence>
<evidence type="ECO:0000256" key="6">
    <source>
        <dbReference type="ARBA" id="ARBA00023014"/>
    </source>
</evidence>
<keyword evidence="7" id="KW-0812">Transmembrane</keyword>
<dbReference type="InterPro" id="IPR017896">
    <property type="entry name" value="4Fe4S_Fe-S-bd"/>
</dbReference>
<dbReference type="InterPro" id="IPR007059">
    <property type="entry name" value="DmsC"/>
</dbReference>
<feature type="transmembrane region" description="Helical" evidence="7">
    <location>
        <begin position="326"/>
        <end position="348"/>
    </location>
</feature>
<dbReference type="CDD" id="cd16371">
    <property type="entry name" value="DMSOR_beta_like"/>
    <property type="match status" value="1"/>
</dbReference>
<comment type="caution">
    <text evidence="9">The sequence shown here is derived from an EMBL/GenBank/DDBJ whole genome shotgun (WGS) entry which is preliminary data.</text>
</comment>
<evidence type="ECO:0000256" key="4">
    <source>
        <dbReference type="ARBA" id="ARBA00022737"/>
    </source>
</evidence>
<feature type="domain" description="4Fe-4S ferredoxin-type" evidence="8">
    <location>
        <begin position="84"/>
        <end position="114"/>
    </location>
</feature>
<feature type="transmembrane region" description="Helical" evidence="7">
    <location>
        <begin position="516"/>
        <end position="539"/>
    </location>
</feature>
<dbReference type="InterPro" id="IPR051555">
    <property type="entry name" value="FDH_Electron_Transfer_Unit"/>
</dbReference>
<feature type="transmembrane region" description="Helical" evidence="7">
    <location>
        <begin position="403"/>
        <end position="425"/>
    </location>
</feature>
<dbReference type="PROSITE" id="PS51379">
    <property type="entry name" value="4FE4S_FER_2"/>
    <property type="match status" value="3"/>
</dbReference>
<keyword evidence="7" id="KW-1133">Transmembrane helix</keyword>
<keyword evidence="5" id="KW-0408">Iron</keyword>
<organism evidence="9 10">
    <name type="scientific">Alienimonas chondri</name>
    <dbReference type="NCBI Taxonomy" id="2681879"/>
    <lineage>
        <taxon>Bacteria</taxon>
        <taxon>Pseudomonadati</taxon>
        <taxon>Planctomycetota</taxon>
        <taxon>Planctomycetia</taxon>
        <taxon>Planctomycetales</taxon>
        <taxon>Planctomycetaceae</taxon>
        <taxon>Alienimonas</taxon>
    </lineage>
</organism>
<dbReference type="Gene3D" id="3.30.70.20">
    <property type="match status" value="2"/>
</dbReference>
<dbReference type="Proteomes" id="UP000609651">
    <property type="component" value="Unassembled WGS sequence"/>
</dbReference>
<evidence type="ECO:0000313" key="9">
    <source>
        <dbReference type="EMBL" id="NNJ26617.1"/>
    </source>
</evidence>
<name>A0ABX1VFG0_9PLAN</name>
<dbReference type="Pfam" id="PF04976">
    <property type="entry name" value="DmsC"/>
    <property type="match status" value="1"/>
</dbReference>
<sequence length="588" mass="62695">MSASVQYALPILGGPSAQGGPPDELSAAPAEQGIDLIAALLAQQADLTAVERFSQQHAEADRPGQSRYYQSLLPATAPGPGQQYGFEVDLDRCSGCKACVTACHSLNGLDDGEAWREVGLLHGGGQAAGGSSGGASGLPVLQHVTTACHHCLEPACLNACPVDAYEKDPVTGIVRHLDDQCFGCQYCTLACPYDVPKYHAGKGIVRKCDMCADRLADGEAPACVQACPHEAIAIRVVDRDSVIEHAEANAFLPGAPNPDYTLPTTVYKTNRVLPRNLLPADYYNVRKEHGHWPLAIMLVLTQLSVGAFLVELILRGAAGGRALPDPVHAFFSLAWGLLALQASTLHLGRPHLAFRAAIGFKHSWLSREIVAFGLFAPLAMLYAGLTWWRPEFYERSEWLPQTLGWAVVGAGLLGVFCSTMIYVVVRREFWNGPRTTLRFLGTTVVLGLAVTLLTGTLSANLFPNAAAYGHDLTRPLAIALAAAAACKLIYEVAVFQNLRDLQFTAMRRTAVLMTTVLRGPTLTRFVLGTLGGVVIPALLAVGDPAANSPAALYAAAAAFLLTLGGELAERYLFFSAVVRQKMPGGMTV</sequence>
<evidence type="ECO:0000256" key="2">
    <source>
        <dbReference type="ARBA" id="ARBA00022485"/>
    </source>
</evidence>
<accession>A0ABX1VFG0</accession>
<keyword evidence="10" id="KW-1185">Reference proteome</keyword>
<feature type="transmembrane region" description="Helical" evidence="7">
    <location>
        <begin position="551"/>
        <end position="573"/>
    </location>
</feature>
<dbReference type="InterPro" id="IPR017900">
    <property type="entry name" value="4Fe4S_Fe_S_CS"/>
</dbReference>
<reference evidence="9 10" key="1">
    <citation type="journal article" date="2020" name="Syst. Appl. Microbiol.">
        <title>Alienimonas chondri sp. nov., a novel planctomycete isolated from the biofilm of the red alga Chondrus crispus.</title>
        <authorList>
            <person name="Vitorino I."/>
            <person name="Albuquerque L."/>
            <person name="Wiegand S."/>
            <person name="Kallscheuer N."/>
            <person name="da Costa M.S."/>
            <person name="Lobo-da-Cunha A."/>
            <person name="Jogler C."/>
            <person name="Lage O.M."/>
        </authorList>
    </citation>
    <scope>NUCLEOTIDE SEQUENCE [LARGE SCALE GENOMIC DNA]</scope>
    <source>
        <strain evidence="9 10">LzC2</strain>
    </source>
</reference>
<keyword evidence="3" id="KW-0479">Metal-binding</keyword>
<gene>
    <name evidence="9" type="ORF">LzC2_27060</name>
</gene>
<proteinExistence type="predicted"/>
<dbReference type="PROSITE" id="PS00198">
    <property type="entry name" value="4FE4S_FER_1"/>
    <property type="match status" value="1"/>
</dbReference>
<feature type="domain" description="4Fe-4S ferredoxin-type" evidence="8">
    <location>
        <begin position="139"/>
        <end position="170"/>
    </location>
</feature>
<feature type="transmembrane region" description="Helical" evidence="7">
    <location>
        <begin position="437"/>
        <end position="456"/>
    </location>
</feature>
<keyword evidence="7" id="KW-0472">Membrane</keyword>
<evidence type="ECO:0000313" key="10">
    <source>
        <dbReference type="Proteomes" id="UP000609651"/>
    </source>
</evidence>
<evidence type="ECO:0000256" key="5">
    <source>
        <dbReference type="ARBA" id="ARBA00023004"/>
    </source>
</evidence>